<dbReference type="EMBL" id="CATQJL010000305">
    <property type="protein sequence ID" value="CAJ0603807.1"/>
    <property type="molecule type" value="Genomic_DNA"/>
</dbReference>
<sequence>MRLMVYLAGQAILLAITDSAIVGVRFNLVCRLQRNRRLRKDHRLWVHAFLMERDRWSQDDLLRQRERRNRDNNPRMSFSMYSGDVSDGFADNYLEVYLDIVHNCVKHHRVDSKTKTIEVGDFRVSNSEPSLVDLGTIYLP</sequence>
<proteinExistence type="predicted"/>
<dbReference type="AlphaFoldDB" id="A0AA36H4Y1"/>
<accession>A0AA36H4Y1</accession>
<dbReference type="Proteomes" id="UP001176961">
    <property type="component" value="Unassembled WGS sequence"/>
</dbReference>
<name>A0AA36H4Y1_CYLNA</name>
<organism evidence="1 2">
    <name type="scientific">Cylicocyclus nassatus</name>
    <name type="common">Nematode worm</name>
    <dbReference type="NCBI Taxonomy" id="53992"/>
    <lineage>
        <taxon>Eukaryota</taxon>
        <taxon>Metazoa</taxon>
        <taxon>Ecdysozoa</taxon>
        <taxon>Nematoda</taxon>
        <taxon>Chromadorea</taxon>
        <taxon>Rhabditida</taxon>
        <taxon>Rhabditina</taxon>
        <taxon>Rhabditomorpha</taxon>
        <taxon>Strongyloidea</taxon>
        <taxon>Strongylidae</taxon>
        <taxon>Cylicocyclus</taxon>
    </lineage>
</organism>
<evidence type="ECO:0000313" key="1">
    <source>
        <dbReference type="EMBL" id="CAJ0603807.1"/>
    </source>
</evidence>
<gene>
    <name evidence="1" type="ORF">CYNAS_LOCUS15790</name>
</gene>
<evidence type="ECO:0000313" key="2">
    <source>
        <dbReference type="Proteomes" id="UP001176961"/>
    </source>
</evidence>
<reference evidence="1" key="1">
    <citation type="submission" date="2023-07" db="EMBL/GenBank/DDBJ databases">
        <authorList>
            <consortium name="CYATHOMIX"/>
        </authorList>
    </citation>
    <scope>NUCLEOTIDE SEQUENCE</scope>
    <source>
        <strain evidence="1">N/A</strain>
    </source>
</reference>
<protein>
    <submittedName>
        <fullName evidence="1">Uncharacterized protein</fullName>
    </submittedName>
</protein>
<keyword evidence="2" id="KW-1185">Reference proteome</keyword>
<comment type="caution">
    <text evidence="1">The sequence shown here is derived from an EMBL/GenBank/DDBJ whole genome shotgun (WGS) entry which is preliminary data.</text>
</comment>